<protein>
    <submittedName>
        <fullName evidence="2">Transcriptional regulator</fullName>
    </submittedName>
</protein>
<dbReference type="GO" id="GO:0003677">
    <property type="term" value="F:DNA binding"/>
    <property type="evidence" value="ECO:0007669"/>
    <property type="project" value="InterPro"/>
</dbReference>
<organism evidence="2 3">
    <name type="scientific">Actinorhabdospora filicis</name>
    <dbReference type="NCBI Taxonomy" id="1785913"/>
    <lineage>
        <taxon>Bacteria</taxon>
        <taxon>Bacillati</taxon>
        <taxon>Actinomycetota</taxon>
        <taxon>Actinomycetes</taxon>
        <taxon>Micromonosporales</taxon>
        <taxon>Micromonosporaceae</taxon>
        <taxon>Actinorhabdospora</taxon>
    </lineage>
</organism>
<dbReference type="EMBL" id="BSTX01000001">
    <property type="protein sequence ID" value="GLZ76972.1"/>
    <property type="molecule type" value="Genomic_DNA"/>
</dbReference>
<dbReference type="Proteomes" id="UP001165079">
    <property type="component" value="Unassembled WGS sequence"/>
</dbReference>
<dbReference type="SUPFAM" id="SSF47413">
    <property type="entry name" value="lambda repressor-like DNA-binding domains"/>
    <property type="match status" value="1"/>
</dbReference>
<dbReference type="Pfam" id="PF19054">
    <property type="entry name" value="DUF5753"/>
    <property type="match status" value="1"/>
</dbReference>
<dbReference type="Pfam" id="PF13560">
    <property type="entry name" value="HTH_31"/>
    <property type="match status" value="1"/>
</dbReference>
<accession>A0A9W6W2G0</accession>
<gene>
    <name evidence="2" type="ORF">Afil01_17790</name>
</gene>
<proteinExistence type="predicted"/>
<dbReference type="InterPro" id="IPR010982">
    <property type="entry name" value="Lambda_DNA-bd_dom_sf"/>
</dbReference>
<comment type="caution">
    <text evidence="2">The sequence shown here is derived from an EMBL/GenBank/DDBJ whole genome shotgun (WGS) entry which is preliminary data.</text>
</comment>
<evidence type="ECO:0000313" key="3">
    <source>
        <dbReference type="Proteomes" id="UP001165079"/>
    </source>
</evidence>
<dbReference type="AlphaFoldDB" id="A0A9W6W2G0"/>
<evidence type="ECO:0000259" key="1">
    <source>
        <dbReference type="Pfam" id="PF19054"/>
    </source>
</evidence>
<evidence type="ECO:0000313" key="2">
    <source>
        <dbReference type="EMBL" id="GLZ76972.1"/>
    </source>
</evidence>
<keyword evidence="3" id="KW-1185">Reference proteome</keyword>
<dbReference type="InterPro" id="IPR043917">
    <property type="entry name" value="DUF5753"/>
</dbReference>
<reference evidence="2" key="1">
    <citation type="submission" date="2023-03" db="EMBL/GenBank/DDBJ databases">
        <title>Actinorhabdospora filicis NBRC 111898.</title>
        <authorList>
            <person name="Ichikawa N."/>
            <person name="Sato H."/>
            <person name="Tonouchi N."/>
        </authorList>
    </citation>
    <scope>NUCLEOTIDE SEQUENCE</scope>
    <source>
        <strain evidence="2">NBRC 111898</strain>
    </source>
</reference>
<name>A0A9W6W2G0_9ACTN</name>
<sequence length="281" mass="31436">MARVPTIRAIWLGQELRSLRMNAGLSARGAGTYLSRDATTVTRMELGEVHITDAMLQAFFEMCGLKDPHRRADLEFIHKDVAQAGWWDGYRGEIASTLMDRAWIEDRSTTIASFEPILAPGLLQTREYAEIVIRALDADAPDEQIERWVDVRMNRQAVVMGHRPLRFDGIIDHSALTRRIGGAEVMARQLDHLVMALERPNIQLRVLPVDVAAHAGLSGAFAVYTMVRPYPVVGFADTSAGELCVEGEAVDRLVRSYDRLLEACLDVQASRELIIAERNKL</sequence>
<feature type="domain" description="DUF5753" evidence="1">
    <location>
        <begin position="101"/>
        <end position="274"/>
    </location>
</feature>